<protein>
    <recommendedName>
        <fullName evidence="3">Nudix hydrolase domain-containing protein</fullName>
    </recommendedName>
</protein>
<gene>
    <name evidence="1" type="ORF">CLVI_16910</name>
</gene>
<dbReference type="EMBL" id="PVXQ01000015">
    <property type="protein sequence ID" value="PRR82556.1"/>
    <property type="molecule type" value="Genomic_DNA"/>
</dbReference>
<dbReference type="RefSeq" id="WP_106059673.1">
    <property type="nucleotide sequence ID" value="NZ_PVXQ01000015.1"/>
</dbReference>
<dbReference type="AlphaFoldDB" id="A0A2T0BF72"/>
<name>A0A2T0BF72_9CLOT</name>
<evidence type="ECO:0000313" key="2">
    <source>
        <dbReference type="Proteomes" id="UP000239471"/>
    </source>
</evidence>
<sequence>MAKIIACSLIIKDDFNNVLILNKRVKRGEIETWSILNQKIKGKEIHDKCITRCAKENLKALVFDVKEFKEYIFNKETDESIMVCTGEIRERFILDSKKYKDSKWVSIRNFQDYNFIECEKEMLKDFFAS</sequence>
<evidence type="ECO:0000313" key="1">
    <source>
        <dbReference type="EMBL" id="PRR82556.1"/>
    </source>
</evidence>
<reference evidence="1 2" key="1">
    <citation type="submission" date="2018-03" db="EMBL/GenBank/DDBJ databases">
        <title>Genome sequence of Clostridium vincentii DSM 10228.</title>
        <authorList>
            <person name="Poehlein A."/>
            <person name="Daniel R."/>
        </authorList>
    </citation>
    <scope>NUCLEOTIDE SEQUENCE [LARGE SCALE GENOMIC DNA]</scope>
    <source>
        <strain evidence="1 2">DSM 10228</strain>
    </source>
</reference>
<dbReference type="OrthoDB" id="1936118at2"/>
<comment type="caution">
    <text evidence="1">The sequence shown here is derived from an EMBL/GenBank/DDBJ whole genome shotgun (WGS) entry which is preliminary data.</text>
</comment>
<evidence type="ECO:0008006" key="3">
    <source>
        <dbReference type="Google" id="ProtNLM"/>
    </source>
</evidence>
<keyword evidence="2" id="KW-1185">Reference proteome</keyword>
<proteinExistence type="predicted"/>
<organism evidence="1 2">
    <name type="scientific">Clostridium vincentii</name>
    <dbReference type="NCBI Taxonomy" id="52704"/>
    <lineage>
        <taxon>Bacteria</taxon>
        <taxon>Bacillati</taxon>
        <taxon>Bacillota</taxon>
        <taxon>Clostridia</taxon>
        <taxon>Eubacteriales</taxon>
        <taxon>Clostridiaceae</taxon>
        <taxon>Clostridium</taxon>
    </lineage>
</organism>
<dbReference type="Proteomes" id="UP000239471">
    <property type="component" value="Unassembled WGS sequence"/>
</dbReference>
<accession>A0A2T0BF72</accession>